<dbReference type="InterPro" id="IPR037143">
    <property type="entry name" value="4-PPantetheinyl_Trfase_dom_sf"/>
</dbReference>
<dbReference type="PANTHER" id="PTHR38096:SF1">
    <property type="entry name" value="ENTEROBACTIN SYNTHASE COMPONENT D"/>
    <property type="match status" value="1"/>
</dbReference>
<dbReference type="Pfam" id="PF17837">
    <property type="entry name" value="4PPT_N"/>
    <property type="match status" value="1"/>
</dbReference>
<dbReference type="Proteomes" id="UP000600080">
    <property type="component" value="Unassembled WGS sequence"/>
</dbReference>
<organism evidence="5 6">
    <name type="scientific">Streptomyces kronopolitis</name>
    <dbReference type="NCBI Taxonomy" id="1612435"/>
    <lineage>
        <taxon>Bacteria</taxon>
        <taxon>Bacillati</taxon>
        <taxon>Actinomycetota</taxon>
        <taxon>Actinomycetes</taxon>
        <taxon>Kitasatosporales</taxon>
        <taxon>Streptomycetaceae</taxon>
        <taxon>Streptomyces</taxon>
    </lineage>
</organism>
<evidence type="ECO:0000256" key="1">
    <source>
        <dbReference type="ARBA" id="ARBA00022679"/>
    </source>
</evidence>
<reference evidence="6" key="1">
    <citation type="journal article" date="2019" name="Int. J. Syst. Evol. Microbiol.">
        <title>The Global Catalogue of Microorganisms (GCM) 10K type strain sequencing project: providing services to taxonomists for standard genome sequencing and annotation.</title>
        <authorList>
            <consortium name="The Broad Institute Genomics Platform"/>
            <consortium name="The Broad Institute Genome Sequencing Center for Infectious Disease"/>
            <person name="Wu L."/>
            <person name="Ma J."/>
        </authorList>
    </citation>
    <scope>NUCLEOTIDE SEQUENCE [LARGE SCALE GENOMIC DNA]</scope>
    <source>
        <strain evidence="6">CGMCC 4.7323</strain>
    </source>
</reference>
<evidence type="ECO:0000259" key="3">
    <source>
        <dbReference type="Pfam" id="PF01648"/>
    </source>
</evidence>
<evidence type="ECO:0000313" key="6">
    <source>
        <dbReference type="Proteomes" id="UP000600080"/>
    </source>
</evidence>
<dbReference type="InterPro" id="IPR008278">
    <property type="entry name" value="4-PPantetheinyl_Trfase_dom"/>
</dbReference>
<dbReference type="PANTHER" id="PTHR38096">
    <property type="entry name" value="ENTEROBACTIN SYNTHASE COMPONENT D"/>
    <property type="match status" value="1"/>
</dbReference>
<feature type="domain" description="4'-phosphopantetheinyl transferase" evidence="3">
    <location>
        <begin position="160"/>
        <end position="238"/>
    </location>
</feature>
<feature type="region of interest" description="Disordered" evidence="2">
    <location>
        <begin position="1"/>
        <end position="59"/>
    </location>
</feature>
<dbReference type="GO" id="GO:0016740">
    <property type="term" value="F:transferase activity"/>
    <property type="evidence" value="ECO:0007669"/>
    <property type="project" value="UniProtKB-KW"/>
</dbReference>
<evidence type="ECO:0000313" key="5">
    <source>
        <dbReference type="EMBL" id="GGN32965.1"/>
    </source>
</evidence>
<dbReference type="SUPFAM" id="SSF56214">
    <property type="entry name" value="4'-phosphopantetheinyl transferase"/>
    <property type="match status" value="1"/>
</dbReference>
<proteinExistence type="predicted"/>
<dbReference type="Pfam" id="PF01648">
    <property type="entry name" value="ACPS"/>
    <property type="match status" value="1"/>
</dbReference>
<keyword evidence="1 5" id="KW-0808">Transferase</keyword>
<name>A0ABQ2IZN6_9ACTN</name>
<dbReference type="InterPro" id="IPR003542">
    <property type="entry name" value="Enbac_synth_compD-like"/>
</dbReference>
<keyword evidence="6" id="KW-1185">Reference proteome</keyword>
<dbReference type="Gene3D" id="3.90.470.20">
    <property type="entry name" value="4'-phosphopantetheinyl transferase domain"/>
    <property type="match status" value="1"/>
</dbReference>
<gene>
    <name evidence="5" type="ORF">GCM10012285_03630</name>
</gene>
<dbReference type="EMBL" id="BMND01000001">
    <property type="protein sequence ID" value="GGN32965.1"/>
    <property type="molecule type" value="Genomic_DNA"/>
</dbReference>
<sequence>MDDNAWLRKWNGSPMSGIPEPVPGIHHPARKSGPTWPDGVNPGPRTGPGSGPHPDAGAPGLLVGTLPDVVIVELFADPPDIHLYPEEADRVRRAVDRRRREFATVRLCARTALARLGVPPGPILPGPAGAPAWPEGIAGSMTHCPGYRAAAVARTATVAAVGIDAEPNSALPRGIERRVASPEERRTLDRLALSHPAVAWDKLLFSAKESTYKTCFPLMGRLMDFSDCTITPDPERGTFSSSLHVPGPVVGGRRVNTFTGHWRTVVREGVEYVATGIVVPAAPAPAVFR</sequence>
<evidence type="ECO:0000259" key="4">
    <source>
        <dbReference type="Pfam" id="PF17837"/>
    </source>
</evidence>
<protein>
    <submittedName>
        <fullName evidence="5">4'-phosphopantetheinyl transferase</fullName>
    </submittedName>
</protein>
<evidence type="ECO:0000256" key="2">
    <source>
        <dbReference type="SAM" id="MobiDB-lite"/>
    </source>
</evidence>
<dbReference type="InterPro" id="IPR041354">
    <property type="entry name" value="4PPT_N"/>
</dbReference>
<accession>A0ABQ2IZN6</accession>
<dbReference type="PRINTS" id="PR01399">
    <property type="entry name" value="ENTSNTHTASED"/>
</dbReference>
<feature type="domain" description="4'-phosphopantetheinyl transferase N-terminal" evidence="4">
    <location>
        <begin position="86"/>
        <end position="153"/>
    </location>
</feature>
<comment type="caution">
    <text evidence="5">The sequence shown here is derived from an EMBL/GenBank/DDBJ whole genome shotgun (WGS) entry which is preliminary data.</text>
</comment>